<gene>
    <name evidence="9" type="ORF">METZ01_LOCUS48198</name>
</gene>
<comment type="subcellular location">
    <subcellularLocation>
        <location evidence="1">Membrane</location>
    </subcellularLocation>
</comment>
<evidence type="ECO:0000256" key="4">
    <source>
        <dbReference type="ARBA" id="ARBA00022723"/>
    </source>
</evidence>
<dbReference type="PANTHER" id="PTHR34128:SF2">
    <property type="entry name" value="CYTOCHROME C-TYPE BIOGENESIS PROTEIN CCME HOMOLOG, MITOCHONDRIAL"/>
    <property type="match status" value="1"/>
</dbReference>
<dbReference type="PANTHER" id="PTHR34128">
    <property type="entry name" value="CYTOCHROME C-TYPE BIOGENESIS PROTEIN CCME HOMOLOG, MITOCHONDRIAL"/>
    <property type="match status" value="1"/>
</dbReference>
<dbReference type="AlphaFoldDB" id="A0A381RVY5"/>
<dbReference type="InterPro" id="IPR036127">
    <property type="entry name" value="CcmE-like_sf"/>
</dbReference>
<name>A0A381RVY5_9ZZZZ</name>
<keyword evidence="4" id="KW-0479">Metal-binding</keyword>
<protein>
    <recommendedName>
        <fullName evidence="10">Cytochrome c-type biogenesis protein CcmE</fullName>
    </recommendedName>
</protein>
<dbReference type="EMBL" id="UINC01002317">
    <property type="protein sequence ID" value="SUZ95344.1"/>
    <property type="molecule type" value="Genomic_DNA"/>
</dbReference>
<organism evidence="9">
    <name type="scientific">marine metagenome</name>
    <dbReference type="NCBI Taxonomy" id="408172"/>
    <lineage>
        <taxon>unclassified sequences</taxon>
        <taxon>metagenomes</taxon>
        <taxon>ecological metagenomes</taxon>
    </lineage>
</organism>
<dbReference type="InterPro" id="IPR004329">
    <property type="entry name" value="CcmE"/>
</dbReference>
<evidence type="ECO:0000256" key="8">
    <source>
        <dbReference type="ARBA" id="ARBA00023136"/>
    </source>
</evidence>
<dbReference type="GO" id="GO:0005886">
    <property type="term" value="C:plasma membrane"/>
    <property type="evidence" value="ECO:0007669"/>
    <property type="project" value="InterPro"/>
</dbReference>
<dbReference type="SUPFAM" id="SSF82093">
    <property type="entry name" value="Heme chaperone CcmE"/>
    <property type="match status" value="1"/>
</dbReference>
<evidence type="ECO:0000256" key="7">
    <source>
        <dbReference type="ARBA" id="ARBA00023004"/>
    </source>
</evidence>
<dbReference type="GO" id="GO:0020037">
    <property type="term" value="F:heme binding"/>
    <property type="evidence" value="ECO:0007669"/>
    <property type="project" value="InterPro"/>
</dbReference>
<dbReference type="GO" id="GO:0017004">
    <property type="term" value="P:cytochrome complex assembly"/>
    <property type="evidence" value="ECO:0007669"/>
    <property type="project" value="UniProtKB-KW"/>
</dbReference>
<evidence type="ECO:0000256" key="6">
    <source>
        <dbReference type="ARBA" id="ARBA00022989"/>
    </source>
</evidence>
<evidence type="ECO:0000256" key="3">
    <source>
        <dbReference type="ARBA" id="ARBA00022692"/>
    </source>
</evidence>
<dbReference type="GO" id="GO:0046872">
    <property type="term" value="F:metal ion binding"/>
    <property type="evidence" value="ECO:0007669"/>
    <property type="project" value="UniProtKB-KW"/>
</dbReference>
<dbReference type="Gene3D" id="2.40.50.140">
    <property type="entry name" value="Nucleic acid-binding proteins"/>
    <property type="match status" value="1"/>
</dbReference>
<dbReference type="GO" id="GO:0017003">
    <property type="term" value="P:protein-heme linkage"/>
    <property type="evidence" value="ECO:0007669"/>
    <property type="project" value="InterPro"/>
</dbReference>
<evidence type="ECO:0000313" key="9">
    <source>
        <dbReference type="EMBL" id="SUZ95344.1"/>
    </source>
</evidence>
<keyword evidence="8" id="KW-0472">Membrane</keyword>
<keyword evidence="7" id="KW-0408">Iron</keyword>
<proteinExistence type="predicted"/>
<evidence type="ECO:0000256" key="1">
    <source>
        <dbReference type="ARBA" id="ARBA00004370"/>
    </source>
</evidence>
<evidence type="ECO:0000256" key="5">
    <source>
        <dbReference type="ARBA" id="ARBA00022748"/>
    </source>
</evidence>
<dbReference type="InterPro" id="IPR012340">
    <property type="entry name" value="NA-bd_OB-fold"/>
</dbReference>
<keyword evidence="2" id="KW-0349">Heme</keyword>
<accession>A0A381RVY5</accession>
<keyword evidence="3" id="KW-0812">Transmembrane</keyword>
<reference evidence="9" key="1">
    <citation type="submission" date="2018-05" db="EMBL/GenBank/DDBJ databases">
        <authorList>
            <person name="Lanie J.A."/>
            <person name="Ng W.-L."/>
            <person name="Kazmierczak K.M."/>
            <person name="Andrzejewski T.M."/>
            <person name="Davidsen T.M."/>
            <person name="Wayne K.J."/>
            <person name="Tettelin H."/>
            <person name="Glass J.I."/>
            <person name="Rusch D."/>
            <person name="Podicherti R."/>
            <person name="Tsui H.-C.T."/>
            <person name="Winkler M.E."/>
        </authorList>
    </citation>
    <scope>NUCLEOTIDE SEQUENCE</scope>
</reference>
<evidence type="ECO:0008006" key="10">
    <source>
        <dbReference type="Google" id="ProtNLM"/>
    </source>
</evidence>
<evidence type="ECO:0000256" key="2">
    <source>
        <dbReference type="ARBA" id="ARBA00022617"/>
    </source>
</evidence>
<dbReference type="Pfam" id="PF03100">
    <property type="entry name" value="CcmE"/>
    <property type="match status" value="1"/>
</dbReference>
<keyword evidence="5" id="KW-0201">Cytochrome c-type biogenesis</keyword>
<sequence>MLPKNKVVITVTGLALVALFWIYWVSANPMDEKAMVKFISVQEVLHTENHERVRIGGIVADGSITLSSTNKLEVAFTLKEGDSFLPVEFIGTRPDLFKNGAEVIVEGLYQEGSFHADILQTKCASRYEGDLRDASSYSLDEIEI</sequence>
<keyword evidence="6" id="KW-1133">Transmembrane helix</keyword>